<dbReference type="InterPro" id="IPR006121">
    <property type="entry name" value="HMA_dom"/>
</dbReference>
<dbReference type="RefSeq" id="WP_055268121.1">
    <property type="nucleotide sequence ID" value="NZ_CABIXQ010000028.1"/>
</dbReference>
<dbReference type="PROSITE" id="PS50846">
    <property type="entry name" value="HMA_2"/>
    <property type="match status" value="1"/>
</dbReference>
<dbReference type="Proteomes" id="UP000095594">
    <property type="component" value="Unassembled WGS sequence"/>
</dbReference>
<organism evidence="2 3">
    <name type="scientific">Clostridium disporicum</name>
    <dbReference type="NCBI Taxonomy" id="84024"/>
    <lineage>
        <taxon>Bacteria</taxon>
        <taxon>Bacillati</taxon>
        <taxon>Bacillota</taxon>
        <taxon>Clostridia</taxon>
        <taxon>Eubacteriales</taxon>
        <taxon>Clostridiaceae</taxon>
        <taxon>Clostridium</taxon>
    </lineage>
</organism>
<accession>A0A174KZM4</accession>
<dbReference type="AlphaFoldDB" id="A0A174KZM4"/>
<reference evidence="2 3" key="1">
    <citation type="submission" date="2015-09" db="EMBL/GenBank/DDBJ databases">
        <authorList>
            <consortium name="Pathogen Informatics"/>
        </authorList>
    </citation>
    <scope>NUCLEOTIDE SEQUENCE [LARGE SCALE GENOMIC DNA]</scope>
    <source>
        <strain evidence="2 3">2789STDY5834856</strain>
    </source>
</reference>
<proteinExistence type="predicted"/>
<evidence type="ECO:0000259" key="1">
    <source>
        <dbReference type="PROSITE" id="PS50846"/>
    </source>
</evidence>
<evidence type="ECO:0000313" key="3">
    <source>
        <dbReference type="Proteomes" id="UP000095594"/>
    </source>
</evidence>
<dbReference type="GO" id="GO:0046872">
    <property type="term" value="F:metal ion binding"/>
    <property type="evidence" value="ECO:0007669"/>
    <property type="project" value="InterPro"/>
</dbReference>
<protein>
    <submittedName>
        <fullName evidence="2">Heavy metal-binding domain-containing protein</fullName>
    </submittedName>
</protein>
<evidence type="ECO:0000313" key="2">
    <source>
        <dbReference type="EMBL" id="CUP14975.1"/>
    </source>
</evidence>
<name>A0A174KZM4_9CLOT</name>
<dbReference type="OrthoDB" id="1913655at2"/>
<dbReference type="Gene3D" id="3.30.70.100">
    <property type="match status" value="1"/>
</dbReference>
<gene>
    <name evidence="2" type="ORF">ERS852471_03090</name>
</gene>
<dbReference type="EMBL" id="CYZX01000028">
    <property type="protein sequence ID" value="CUP14975.1"/>
    <property type="molecule type" value="Genomic_DNA"/>
</dbReference>
<feature type="domain" description="HMA" evidence="1">
    <location>
        <begin position="2"/>
        <end position="67"/>
    </location>
</feature>
<dbReference type="CDD" id="cd00371">
    <property type="entry name" value="HMA"/>
    <property type="match status" value="1"/>
</dbReference>
<sequence>MDIVHYNVTGLINNSTKTQIKNALDKIDGIQEVCVDLGRSSIEVAFNESVTEAEVRNCIEETGFSIE</sequence>
<dbReference type="SUPFAM" id="SSF55008">
    <property type="entry name" value="HMA, heavy metal-associated domain"/>
    <property type="match status" value="1"/>
</dbReference>
<dbReference type="InterPro" id="IPR036163">
    <property type="entry name" value="HMA_dom_sf"/>
</dbReference>